<organism evidence="2">
    <name type="scientific">Fusarium oxysporum (strain Fo5176)</name>
    <name type="common">Fusarium vascular wilt</name>
    <dbReference type="NCBI Taxonomy" id="660025"/>
    <lineage>
        <taxon>Eukaryota</taxon>
        <taxon>Fungi</taxon>
        <taxon>Dikarya</taxon>
        <taxon>Ascomycota</taxon>
        <taxon>Pezizomycotina</taxon>
        <taxon>Sordariomycetes</taxon>
        <taxon>Hypocreomycetidae</taxon>
        <taxon>Hypocreales</taxon>
        <taxon>Nectriaceae</taxon>
        <taxon>Fusarium</taxon>
        <taxon>Fusarium oxysporum species complex</taxon>
    </lineage>
</organism>
<dbReference type="SUPFAM" id="SSF48264">
    <property type="entry name" value="Cytochrome P450"/>
    <property type="match status" value="1"/>
</dbReference>
<accession>F9G1E7</accession>
<dbReference type="OrthoDB" id="1470350at2759"/>
<dbReference type="Gene3D" id="1.10.630.10">
    <property type="entry name" value="Cytochrome P450"/>
    <property type="match status" value="1"/>
</dbReference>
<dbReference type="PaxDb" id="5507-FOXG_16528P0"/>
<sequence length="524" mass="59684">MFREIVYGVAGFVLLAYAAEWILSLFDDPREPKRLQSKIPLFGHLWGMMKYSSGYHGITSKQTNEEMYTVAIFNTKLYIAKTSRLIPLIQKTSKTLSFRPFMQTAAKLMGDAKPETFEVFGTEWVDSFSHAHKNGLATGPFLDEQNLRMGDRALIDIEQLLPVEKDGVAKVNLLDWAQYAVVQASACGIFGVEHPFLDPKVDQAFWKWQSYLPLHMVNLDITGKGYAARQIVFDAFRKYNKNLPSDVSFIYKERLRSMEEAGIDEDDICKQQATFGTAAFANTVPIMYWTIYELFSRPDLLEEVRKEVIERAVSGDKESGFKVDVAALKTKCPLTLSVFQETQRLRHVHANIRKVTEDTLLDGKYLLKAGHYVMMPGQPVHTNTSTWGPTAGQFDPYRFTKDSSDRKASSFVAWGAPPHLCPARQFATTEILIVIALLAVRSDIAPVKGEWLKNPALNTGDMATVYTPKKSVEVEVRKRDDWDDFRIETIKFRDIQCTVKTHEWILCNMRFCCVTKLLTLSYEI</sequence>
<protein>
    <recommendedName>
        <fullName evidence="3">Cytochrome P450 7B1</fullName>
    </recommendedName>
</protein>
<dbReference type="EMBL" id="AFQF01003104">
    <property type="protein sequence ID" value="EGU77012.1"/>
    <property type="molecule type" value="Genomic_DNA"/>
</dbReference>
<evidence type="ECO:0008006" key="3">
    <source>
        <dbReference type="Google" id="ProtNLM"/>
    </source>
</evidence>
<dbReference type="PANTHER" id="PTHR47582:SF1">
    <property type="entry name" value="P450, PUTATIVE (EUROFUNG)-RELATED"/>
    <property type="match status" value="1"/>
</dbReference>
<evidence type="ECO:0000313" key="2">
    <source>
        <dbReference type="EMBL" id="EGU77012.1"/>
    </source>
</evidence>
<feature type="transmembrane region" description="Helical" evidence="1">
    <location>
        <begin position="6"/>
        <end position="26"/>
    </location>
</feature>
<proteinExistence type="predicted"/>
<dbReference type="GO" id="GO:0016705">
    <property type="term" value="F:oxidoreductase activity, acting on paired donors, with incorporation or reduction of molecular oxygen"/>
    <property type="evidence" value="ECO:0007669"/>
    <property type="project" value="InterPro"/>
</dbReference>
<dbReference type="Pfam" id="PF00067">
    <property type="entry name" value="p450"/>
    <property type="match status" value="1"/>
</dbReference>
<dbReference type="GO" id="GO:0005506">
    <property type="term" value="F:iron ion binding"/>
    <property type="evidence" value="ECO:0007669"/>
    <property type="project" value="InterPro"/>
</dbReference>
<name>F9G1E7_FUSOF</name>
<dbReference type="STRING" id="660025.F9G1E7"/>
<dbReference type="InterPro" id="IPR036396">
    <property type="entry name" value="Cyt_P450_sf"/>
</dbReference>
<gene>
    <name evidence="2" type="ORF">FOXB_12479</name>
</gene>
<comment type="caution">
    <text evidence="2">The sequence shown here is derived from an EMBL/GenBank/DDBJ whole genome shotgun (WGS) entry which is preliminary data.</text>
</comment>
<dbReference type="GO" id="GO:0020037">
    <property type="term" value="F:heme binding"/>
    <property type="evidence" value="ECO:0007669"/>
    <property type="project" value="InterPro"/>
</dbReference>
<reference evidence="2" key="1">
    <citation type="journal article" date="2012" name="Mol. Plant Microbe Interact.">
        <title>A highly conserved effector in Fusarium oxysporum is required for full virulence on Arabidopsis.</title>
        <authorList>
            <person name="Thatcher L.F."/>
            <person name="Gardiner D.M."/>
            <person name="Kazan K."/>
            <person name="Manners J."/>
        </authorList>
    </citation>
    <scope>NUCLEOTIDE SEQUENCE [LARGE SCALE GENOMIC DNA]</scope>
    <source>
        <strain evidence="2">Fo5176</strain>
    </source>
</reference>
<keyword evidence="1" id="KW-1133">Transmembrane helix</keyword>
<keyword evidence="1" id="KW-0812">Transmembrane</keyword>
<dbReference type="PANTHER" id="PTHR47582">
    <property type="entry name" value="P450, PUTATIVE (EUROFUNG)-RELATED"/>
    <property type="match status" value="1"/>
</dbReference>
<dbReference type="CDD" id="cd11040">
    <property type="entry name" value="CYP7_CYP8-like"/>
    <property type="match status" value="1"/>
</dbReference>
<dbReference type="AlphaFoldDB" id="F9G1E7"/>
<keyword evidence="1" id="KW-0472">Membrane</keyword>
<dbReference type="InterPro" id="IPR053007">
    <property type="entry name" value="CYP450_monoxygenase_sec-met"/>
</dbReference>
<evidence type="ECO:0000256" key="1">
    <source>
        <dbReference type="SAM" id="Phobius"/>
    </source>
</evidence>
<dbReference type="GO" id="GO:0004497">
    <property type="term" value="F:monooxygenase activity"/>
    <property type="evidence" value="ECO:0007669"/>
    <property type="project" value="InterPro"/>
</dbReference>
<dbReference type="InterPro" id="IPR001128">
    <property type="entry name" value="Cyt_P450"/>
</dbReference>